<evidence type="ECO:0000313" key="2">
    <source>
        <dbReference type="EMBL" id="QHQ73235.1"/>
    </source>
</evidence>
<dbReference type="InterPro" id="IPR011010">
    <property type="entry name" value="DNA_brk_join_enz"/>
</dbReference>
<dbReference type="GO" id="GO:0003677">
    <property type="term" value="F:DNA binding"/>
    <property type="evidence" value="ECO:0007669"/>
    <property type="project" value="InterPro"/>
</dbReference>
<protein>
    <recommendedName>
        <fullName evidence="3">Tyr recombinase domain-containing protein</fullName>
    </recommendedName>
</protein>
<sequence>MKILYDLNAKIYIKQEDLIKVNLDLRNQVNELVQYKEQKEREAQLKEERRLKRLNRKKRAVPGLLSFEKHNHIVKSMKRNIFSQCRARIAFTIMAITGIRFKEMQQLPVGKVISLFEKGKCYIDRVKRSRVNHLAYLSPIGNELLKQRRADFNVLVAPKIAHIEVSLLPKEALFEYPLFSPLGPWETFRTR</sequence>
<accession>A0A6B9VX54</accession>
<keyword evidence="2" id="KW-0934">Plastid</keyword>
<dbReference type="GeneID" id="44139531"/>
<geneLocation type="chloroplast" evidence="2"/>
<feature type="coiled-coil region" evidence="1">
    <location>
        <begin position="22"/>
        <end position="55"/>
    </location>
</feature>
<evidence type="ECO:0000256" key="1">
    <source>
        <dbReference type="SAM" id="Coils"/>
    </source>
</evidence>
<gene>
    <name evidence="2" type="primary">ORF17</name>
</gene>
<evidence type="ECO:0008006" key="3">
    <source>
        <dbReference type="Google" id="ProtNLM"/>
    </source>
</evidence>
<organism evidence="2">
    <name type="scientific">Caulerpa ashmeadii</name>
    <dbReference type="NCBI Taxonomy" id="177078"/>
    <lineage>
        <taxon>Eukaryota</taxon>
        <taxon>Viridiplantae</taxon>
        <taxon>Chlorophyta</taxon>
        <taxon>core chlorophytes</taxon>
        <taxon>Ulvophyceae</taxon>
        <taxon>TCBD clade</taxon>
        <taxon>Bryopsidales</taxon>
        <taxon>Halimedineae</taxon>
        <taxon>Caulerpaceae</taxon>
        <taxon>Caulerpa</taxon>
    </lineage>
</organism>
<keyword evidence="2" id="KW-0150">Chloroplast</keyword>
<dbReference type="SUPFAM" id="SSF56349">
    <property type="entry name" value="DNA breaking-rejoining enzymes"/>
    <property type="match status" value="1"/>
</dbReference>
<keyword evidence="1" id="KW-0175">Coiled coil</keyword>
<dbReference type="RefSeq" id="YP_009729323.1">
    <property type="nucleotide sequence ID" value="NC_045914.1"/>
</dbReference>
<proteinExistence type="predicted"/>
<dbReference type="AlphaFoldDB" id="A0A6B9VX54"/>
<name>A0A6B9VX54_9CHLO</name>
<dbReference type="EMBL" id="MH745228">
    <property type="protein sequence ID" value="QHQ73235.1"/>
    <property type="molecule type" value="Genomic_DNA"/>
</dbReference>
<reference evidence="2" key="1">
    <citation type="journal article" date="2019" name="BMC Genomics">
        <title>Promising prospects of nanopore sequencing for algal hologenomics and structural variation discovery.</title>
        <authorList>
            <person name="Sauvage T."/>
            <person name="Schmidt W.E."/>
            <person name="Yoon H.S."/>
            <person name="Paul V.J."/>
            <person name="Fredericq S."/>
        </authorList>
    </citation>
    <scope>NUCLEOTIDE SEQUENCE</scope>
</reference>